<sequence length="387" mass="41086">MRFLQIIKIALKNIKSNKLRSLLTMIGIVIGISSVIVMVAIGNGSSKSIMSQVQSLGSNLITLSVNASKGVTPEDITAIKAMDGVKNASPIISASVQVKTGTQTTNYSVNGVNEDISEIRQLNLNYGRFISQIDVDNRSKVVVIGDTVAQDIFGRLNPINQYIKLNGDEFMVVGVLKSVGSSMAGNIDNTIIMPISTAQFIAQNTKISTVYIEATNESSVDSAMASIDSYMTGKLSKYGAKPYNLMSQQQLLDTMSSITKTLSLLLGGIAGISLIVGGIGVMNVMLVSVTERTKEIGIRKALGGKQKDILKQFLIEALVLSSIGGILGVALGIGVGDLLNSFGVSAVFSLNIILIAFGFSMAIGIIFGLFPAYKASKLKPIDALRYE</sequence>
<reference evidence="1" key="1">
    <citation type="journal article" date="2025" name="Int. J. Syst. Evol. Microbiol.">
        <title>Inconstantimicrobium mannanitabidum sp. nov., a novel member of the family Clostridiaceae isolated from anoxic soil under the treatment of reductive soil disinfestation.</title>
        <authorList>
            <person name="Ueki A."/>
            <person name="Tonouchi A."/>
            <person name="Honma S."/>
            <person name="Kaku N."/>
            <person name="Ueki K."/>
        </authorList>
    </citation>
    <scope>NUCLEOTIDE SEQUENCE</scope>
    <source>
        <strain evidence="1">TW13</strain>
    </source>
</reference>
<evidence type="ECO:0000313" key="1">
    <source>
        <dbReference type="EMBL" id="GKX67120.1"/>
    </source>
</evidence>
<name>A0ACB5RD90_9CLOT</name>
<dbReference type="EMBL" id="BROD01000001">
    <property type="protein sequence ID" value="GKX67120.1"/>
    <property type="molecule type" value="Genomic_DNA"/>
</dbReference>
<organism evidence="1 2">
    <name type="scientific">Inconstantimicrobium mannanitabidum</name>
    <dbReference type="NCBI Taxonomy" id="1604901"/>
    <lineage>
        <taxon>Bacteria</taxon>
        <taxon>Bacillati</taxon>
        <taxon>Bacillota</taxon>
        <taxon>Clostridia</taxon>
        <taxon>Eubacteriales</taxon>
        <taxon>Clostridiaceae</taxon>
        <taxon>Inconstantimicrobium</taxon>
    </lineage>
</organism>
<accession>A0ACB5RD90</accession>
<proteinExistence type="predicted"/>
<protein>
    <submittedName>
        <fullName evidence="1">Permease</fullName>
    </submittedName>
</protein>
<keyword evidence="2" id="KW-1185">Reference proteome</keyword>
<gene>
    <name evidence="1" type="ORF">rsdtw13_23780</name>
</gene>
<comment type="caution">
    <text evidence="1">The sequence shown here is derived from an EMBL/GenBank/DDBJ whole genome shotgun (WGS) entry which is preliminary data.</text>
</comment>
<evidence type="ECO:0000313" key="2">
    <source>
        <dbReference type="Proteomes" id="UP001058074"/>
    </source>
</evidence>
<dbReference type="Proteomes" id="UP001058074">
    <property type="component" value="Unassembled WGS sequence"/>
</dbReference>